<protein>
    <submittedName>
        <fullName evidence="3">Uncharacterized protein</fullName>
    </submittedName>
</protein>
<feature type="compositionally biased region" description="Basic and acidic residues" evidence="2">
    <location>
        <begin position="195"/>
        <end position="217"/>
    </location>
</feature>
<evidence type="ECO:0000313" key="3">
    <source>
        <dbReference type="EMBL" id="SPC97047.1"/>
    </source>
</evidence>
<sequence>MAPRKSSSFSERESPVLISGSEDSSGQGRSSQTTGSSTPAFSSQGPSLPILDHDLNRPFIAEGVSSKLAETDIGRLRKKYQISENIELRLPENGEWASFLRPPLSNQLKRHLSGVINYQKERLVKLVDLLCPLSLAQWSLGLEPNLEVRKAIRSYQRRMTTRVECKRLRKVAQNLEDLPDAGALFSKKSKSGKKVVIEKGARSKKEGKATKEGRQDKPLPISKGKASTKAAGQMFIVGNRLCLSENKCVKLRAELEEVKAQALAHKKAAEGLSAKKGSLRSQVKQLEIDLKKRDNRLSTLETDSDKLLCKTEILQGKISSAKEMAVLEKRAAFAFGGVQDWSLVKIFDDEDTTAVEGDSEEEEEEGDIQSRERAVTPPDVPSIPPSGDQGDDSAAGPLDGQVTSIDDQATPLPVGDEAP</sequence>
<feature type="compositionally biased region" description="Low complexity" evidence="2">
    <location>
        <begin position="24"/>
        <end position="38"/>
    </location>
</feature>
<evidence type="ECO:0000256" key="1">
    <source>
        <dbReference type="SAM" id="Coils"/>
    </source>
</evidence>
<feature type="region of interest" description="Disordered" evidence="2">
    <location>
        <begin position="1"/>
        <end position="47"/>
    </location>
</feature>
<gene>
    <name evidence="3" type="ORF">FSB_LOCUS24929</name>
</gene>
<dbReference type="AlphaFoldDB" id="A0A2N9G2Q6"/>
<reference evidence="3" key="1">
    <citation type="submission" date="2018-02" db="EMBL/GenBank/DDBJ databases">
        <authorList>
            <person name="Cohen D.B."/>
            <person name="Kent A.D."/>
        </authorList>
    </citation>
    <scope>NUCLEOTIDE SEQUENCE</scope>
</reference>
<accession>A0A2N9G2Q6</accession>
<feature type="coiled-coil region" evidence="1">
    <location>
        <begin position="248"/>
        <end position="303"/>
    </location>
</feature>
<feature type="compositionally biased region" description="Acidic residues" evidence="2">
    <location>
        <begin position="351"/>
        <end position="367"/>
    </location>
</feature>
<keyword evidence="1" id="KW-0175">Coiled coil</keyword>
<evidence type="ECO:0000256" key="2">
    <source>
        <dbReference type="SAM" id="MobiDB-lite"/>
    </source>
</evidence>
<feature type="region of interest" description="Disordered" evidence="2">
    <location>
        <begin position="351"/>
        <end position="419"/>
    </location>
</feature>
<dbReference type="EMBL" id="OIVN01001728">
    <property type="protein sequence ID" value="SPC97047.1"/>
    <property type="molecule type" value="Genomic_DNA"/>
</dbReference>
<feature type="region of interest" description="Disordered" evidence="2">
    <location>
        <begin position="195"/>
        <end position="225"/>
    </location>
</feature>
<organism evidence="3">
    <name type="scientific">Fagus sylvatica</name>
    <name type="common">Beechnut</name>
    <dbReference type="NCBI Taxonomy" id="28930"/>
    <lineage>
        <taxon>Eukaryota</taxon>
        <taxon>Viridiplantae</taxon>
        <taxon>Streptophyta</taxon>
        <taxon>Embryophyta</taxon>
        <taxon>Tracheophyta</taxon>
        <taxon>Spermatophyta</taxon>
        <taxon>Magnoliopsida</taxon>
        <taxon>eudicotyledons</taxon>
        <taxon>Gunneridae</taxon>
        <taxon>Pentapetalae</taxon>
        <taxon>rosids</taxon>
        <taxon>fabids</taxon>
        <taxon>Fagales</taxon>
        <taxon>Fagaceae</taxon>
        <taxon>Fagus</taxon>
    </lineage>
</organism>
<proteinExistence type="predicted"/>
<name>A0A2N9G2Q6_FAGSY</name>